<feature type="non-terminal residue" evidence="1">
    <location>
        <position position="1"/>
    </location>
</feature>
<accession>A0A401T726</accession>
<sequence length="67" mass="7682">GVQEMEQRPKNSESQSIYVVNIEEPVIATSLVKNSSYPKRKRKISHVSVKGKALEEEVETQWHHGHI</sequence>
<comment type="caution">
    <text evidence="1">The sequence shown here is derived from an EMBL/GenBank/DDBJ whole genome shotgun (WGS) entry which is preliminary data.</text>
</comment>
<evidence type="ECO:0000313" key="1">
    <source>
        <dbReference type="EMBL" id="GCC38404.1"/>
    </source>
</evidence>
<name>A0A401T726_CHIPU</name>
<dbReference type="EMBL" id="BEZZ01001174">
    <property type="protein sequence ID" value="GCC38404.1"/>
    <property type="molecule type" value="Genomic_DNA"/>
</dbReference>
<dbReference type="Proteomes" id="UP000287033">
    <property type="component" value="Unassembled WGS sequence"/>
</dbReference>
<gene>
    <name evidence="1" type="ORF">chiPu_0016918</name>
</gene>
<evidence type="ECO:0000313" key="2">
    <source>
        <dbReference type="Proteomes" id="UP000287033"/>
    </source>
</evidence>
<protein>
    <submittedName>
        <fullName evidence="1">Uncharacterized protein</fullName>
    </submittedName>
</protein>
<dbReference type="AlphaFoldDB" id="A0A401T726"/>
<reference evidence="1 2" key="1">
    <citation type="journal article" date="2018" name="Nat. Ecol. Evol.">
        <title>Shark genomes provide insights into elasmobranch evolution and the origin of vertebrates.</title>
        <authorList>
            <person name="Hara Y"/>
            <person name="Yamaguchi K"/>
            <person name="Onimaru K"/>
            <person name="Kadota M"/>
            <person name="Koyanagi M"/>
            <person name="Keeley SD"/>
            <person name="Tatsumi K"/>
            <person name="Tanaka K"/>
            <person name="Motone F"/>
            <person name="Kageyama Y"/>
            <person name="Nozu R"/>
            <person name="Adachi N"/>
            <person name="Nishimura O"/>
            <person name="Nakagawa R"/>
            <person name="Tanegashima C"/>
            <person name="Kiyatake I"/>
            <person name="Matsumoto R"/>
            <person name="Murakumo K"/>
            <person name="Nishida K"/>
            <person name="Terakita A"/>
            <person name="Kuratani S"/>
            <person name="Sato K"/>
            <person name="Hyodo S Kuraku.S."/>
        </authorList>
    </citation>
    <scope>NUCLEOTIDE SEQUENCE [LARGE SCALE GENOMIC DNA]</scope>
</reference>
<keyword evidence="2" id="KW-1185">Reference proteome</keyword>
<proteinExistence type="predicted"/>
<organism evidence="1 2">
    <name type="scientific">Chiloscyllium punctatum</name>
    <name type="common">Brownbanded bambooshark</name>
    <name type="synonym">Hemiscyllium punctatum</name>
    <dbReference type="NCBI Taxonomy" id="137246"/>
    <lineage>
        <taxon>Eukaryota</taxon>
        <taxon>Metazoa</taxon>
        <taxon>Chordata</taxon>
        <taxon>Craniata</taxon>
        <taxon>Vertebrata</taxon>
        <taxon>Chondrichthyes</taxon>
        <taxon>Elasmobranchii</taxon>
        <taxon>Galeomorphii</taxon>
        <taxon>Galeoidea</taxon>
        <taxon>Orectolobiformes</taxon>
        <taxon>Hemiscylliidae</taxon>
        <taxon>Chiloscyllium</taxon>
    </lineage>
</organism>